<dbReference type="AlphaFoldDB" id="A0A6C0HK10"/>
<accession>A0A6C0HK10</accession>
<organism evidence="1">
    <name type="scientific">viral metagenome</name>
    <dbReference type="NCBI Taxonomy" id="1070528"/>
    <lineage>
        <taxon>unclassified sequences</taxon>
        <taxon>metagenomes</taxon>
        <taxon>organismal metagenomes</taxon>
    </lineage>
</organism>
<proteinExistence type="predicted"/>
<name>A0A6C0HK10_9ZZZZ</name>
<evidence type="ECO:0000313" key="1">
    <source>
        <dbReference type="EMBL" id="QHT80829.1"/>
    </source>
</evidence>
<dbReference type="EMBL" id="MN739974">
    <property type="protein sequence ID" value="QHT80829.1"/>
    <property type="molecule type" value="Genomic_DNA"/>
</dbReference>
<reference evidence="1" key="1">
    <citation type="journal article" date="2020" name="Nature">
        <title>Giant virus diversity and host interactions through global metagenomics.</title>
        <authorList>
            <person name="Schulz F."/>
            <person name="Roux S."/>
            <person name="Paez-Espino D."/>
            <person name="Jungbluth S."/>
            <person name="Walsh D.A."/>
            <person name="Denef V.J."/>
            <person name="McMahon K.D."/>
            <person name="Konstantinidis K.T."/>
            <person name="Eloe-Fadrosh E.A."/>
            <person name="Kyrpides N.C."/>
            <person name="Woyke T."/>
        </authorList>
    </citation>
    <scope>NUCLEOTIDE SEQUENCE</scope>
    <source>
        <strain evidence="1">GVMAG-M-3300023184-121</strain>
    </source>
</reference>
<sequence length="193" mass="21511">MSASRAYAIAKTVPTNVTTVNTISYYDNEVGDSLPIPFTVSNGVLDIAVQDNVMIDILTPESFVDDFNNQCDLQASIMGGLFPVSSLGPNMVTFLKIFIANEEDSATDYNLVTNIEIYNAPTMTKLRFNYIYSENTWQFDNEAPVKITPNPVSGNSSNNYRVVHIFKSPMVISYKYDGNNTRYLTFTSAFDSI</sequence>
<protein>
    <submittedName>
        <fullName evidence="1">Uncharacterized protein</fullName>
    </submittedName>
</protein>